<dbReference type="CDD" id="cd03723">
    <property type="entry name" value="SOCS_ASB4_ASB18"/>
    <property type="match status" value="1"/>
</dbReference>
<feature type="repeat" description="ANK" evidence="4">
    <location>
        <begin position="148"/>
        <end position="180"/>
    </location>
</feature>
<dbReference type="PROSITE" id="PS50297">
    <property type="entry name" value="ANK_REP_REGION"/>
    <property type="match status" value="3"/>
</dbReference>
<keyword evidence="3 4" id="KW-0040">ANK repeat</keyword>
<dbReference type="Ensembl" id="ENSECRT00000028211.1">
    <property type="protein sequence ID" value="ENSECRP00000027635.1"/>
    <property type="gene ID" value="ENSECRG00000018700.1"/>
</dbReference>
<dbReference type="UniPathway" id="UPA00143"/>
<dbReference type="Pfam" id="PF12796">
    <property type="entry name" value="Ank_2"/>
    <property type="match status" value="2"/>
</dbReference>
<evidence type="ECO:0000256" key="1">
    <source>
        <dbReference type="ARBA" id="ARBA00004906"/>
    </source>
</evidence>
<protein>
    <submittedName>
        <fullName evidence="6">Ankyrin repeat and SOCS box containing 18</fullName>
    </submittedName>
</protein>
<dbReference type="Pfam" id="PF07525">
    <property type="entry name" value="SOCS_box"/>
    <property type="match status" value="1"/>
</dbReference>
<dbReference type="InterPro" id="IPR001496">
    <property type="entry name" value="SOCS_box"/>
</dbReference>
<dbReference type="SUPFAM" id="SSF158235">
    <property type="entry name" value="SOCS box-like"/>
    <property type="match status" value="1"/>
</dbReference>
<reference evidence="6" key="3">
    <citation type="submission" date="2025-09" db="UniProtKB">
        <authorList>
            <consortium name="Ensembl"/>
        </authorList>
    </citation>
    <scope>IDENTIFICATION</scope>
</reference>
<dbReference type="PANTHER" id="PTHR24171:SF10">
    <property type="entry name" value="ANKYRIN REPEAT DOMAIN-CONTAINING PROTEIN 29-LIKE"/>
    <property type="match status" value="1"/>
</dbReference>
<reference evidence="6" key="1">
    <citation type="submission" date="2021-06" db="EMBL/GenBank/DDBJ databases">
        <authorList>
            <consortium name="Wellcome Sanger Institute Data Sharing"/>
        </authorList>
    </citation>
    <scope>NUCLEOTIDE SEQUENCE [LARGE SCALE GENOMIC DNA]</scope>
</reference>
<dbReference type="PANTHER" id="PTHR24171">
    <property type="entry name" value="ANKYRIN REPEAT DOMAIN-CONTAINING PROTEIN 39-RELATED"/>
    <property type="match status" value="1"/>
</dbReference>
<proteinExistence type="predicted"/>
<dbReference type="Proteomes" id="UP000694620">
    <property type="component" value="Chromosome 8"/>
</dbReference>
<evidence type="ECO:0000313" key="7">
    <source>
        <dbReference type="Proteomes" id="UP000694620"/>
    </source>
</evidence>
<dbReference type="InterPro" id="IPR002110">
    <property type="entry name" value="Ankyrin_rpt"/>
</dbReference>
<dbReference type="SMART" id="SM00969">
    <property type="entry name" value="SOCS_box"/>
    <property type="match status" value="1"/>
</dbReference>
<comment type="pathway">
    <text evidence="1">Protein modification; protein ubiquitination.</text>
</comment>
<dbReference type="SMART" id="SM00248">
    <property type="entry name" value="ANK"/>
    <property type="match status" value="6"/>
</dbReference>
<dbReference type="SUPFAM" id="SSF48403">
    <property type="entry name" value="Ankyrin repeat"/>
    <property type="match status" value="1"/>
</dbReference>
<dbReference type="PROSITE" id="PS50088">
    <property type="entry name" value="ANK_REPEAT"/>
    <property type="match status" value="4"/>
</dbReference>
<dbReference type="Gene3D" id="1.25.40.20">
    <property type="entry name" value="Ankyrin repeat-containing domain"/>
    <property type="match status" value="1"/>
</dbReference>
<evidence type="ECO:0000256" key="4">
    <source>
        <dbReference type="PROSITE-ProRule" id="PRU00023"/>
    </source>
</evidence>
<dbReference type="PROSITE" id="PS50225">
    <property type="entry name" value="SOCS"/>
    <property type="match status" value="1"/>
</dbReference>
<evidence type="ECO:0000256" key="3">
    <source>
        <dbReference type="ARBA" id="ARBA00023043"/>
    </source>
</evidence>
<dbReference type="GeneTree" id="ENSGT00940000162056"/>
<evidence type="ECO:0000256" key="2">
    <source>
        <dbReference type="ARBA" id="ARBA00022737"/>
    </source>
</evidence>
<accession>A0A8C4T9U4</accession>
<feature type="repeat" description="ANK" evidence="4">
    <location>
        <begin position="181"/>
        <end position="213"/>
    </location>
</feature>
<gene>
    <name evidence="6" type="primary">ASB18</name>
</gene>
<name>A0A8C4T9U4_ERPCA</name>
<dbReference type="GO" id="GO:0035556">
    <property type="term" value="P:intracellular signal transduction"/>
    <property type="evidence" value="ECO:0007669"/>
    <property type="project" value="InterPro"/>
</dbReference>
<dbReference type="InterPro" id="IPR036770">
    <property type="entry name" value="Ankyrin_rpt-contain_sf"/>
</dbReference>
<dbReference type="Gene3D" id="1.10.750.20">
    <property type="entry name" value="SOCS box"/>
    <property type="match status" value="1"/>
</dbReference>
<feature type="repeat" description="ANK" evidence="4">
    <location>
        <begin position="215"/>
        <end position="247"/>
    </location>
</feature>
<reference evidence="6" key="2">
    <citation type="submission" date="2025-08" db="UniProtKB">
        <authorList>
            <consortium name="Ensembl"/>
        </authorList>
    </citation>
    <scope>IDENTIFICATION</scope>
</reference>
<dbReference type="AlphaFoldDB" id="A0A8C4T9U4"/>
<organism evidence="6 7">
    <name type="scientific">Erpetoichthys calabaricus</name>
    <name type="common">Rope fish</name>
    <name type="synonym">Calamoichthys calabaricus</name>
    <dbReference type="NCBI Taxonomy" id="27687"/>
    <lineage>
        <taxon>Eukaryota</taxon>
        <taxon>Metazoa</taxon>
        <taxon>Chordata</taxon>
        <taxon>Craniata</taxon>
        <taxon>Vertebrata</taxon>
        <taxon>Euteleostomi</taxon>
        <taxon>Actinopterygii</taxon>
        <taxon>Polypteriformes</taxon>
        <taxon>Polypteridae</taxon>
        <taxon>Erpetoichthys</taxon>
    </lineage>
</organism>
<feature type="repeat" description="ANK" evidence="4">
    <location>
        <begin position="289"/>
        <end position="321"/>
    </location>
</feature>
<sequence length="463" mass="51479">MTGLAIDHPAHSRFVQRLRRTLEEHDDVGTCHLLQHAKHVDATIELSNDDWMKCPSVELPPLVLLGVLEDIRTLREQHYEDVNTLFEVSGDELQWQAQGAVTFGVSGLWSLDYKRELTSPLCITAAQGFTDCLRYLLEHGARPNLAPGGRTALHEACANCHTDCVELLLEHRADPNLLDEDGHAPLHLCRTPQSFRCAKLLVRHGAAIDQPSDDEQETPLHVAAKRGLLSHVHLYLRSNAAVDPSDSQDETPLGAACSAARHPNEQDTQVQVCQLLLLYGADVGAVDKDKRGALHKACRNASHGLVRLLLGHRADVNAIDYNGGSPLSTVLQNAVIKLDMEPHLTVQTLLNHGAQKVWPPAFLKVLRSCAAAPKAIEVLFNAYCRLDVTSKWIDAIPEDTFEAHRPFFESLLALEWTPRSLQHLCRCAIRKLCGHQCQLRVPLLPLPTFLHRYLLLEPEGVIF</sequence>
<keyword evidence="2" id="KW-0677">Repeat</keyword>
<dbReference type="InterPro" id="IPR036036">
    <property type="entry name" value="SOCS_box-like_dom_sf"/>
</dbReference>
<dbReference type="GO" id="GO:0016567">
    <property type="term" value="P:protein ubiquitination"/>
    <property type="evidence" value="ECO:0007669"/>
    <property type="project" value="UniProtKB-UniPathway"/>
</dbReference>
<evidence type="ECO:0000313" key="6">
    <source>
        <dbReference type="Ensembl" id="ENSECRP00000027635.1"/>
    </source>
</evidence>
<feature type="domain" description="SOCS box" evidence="5">
    <location>
        <begin position="418"/>
        <end position="454"/>
    </location>
</feature>
<evidence type="ECO:0000259" key="5">
    <source>
        <dbReference type="PROSITE" id="PS50225"/>
    </source>
</evidence>
<keyword evidence="7" id="KW-1185">Reference proteome</keyword>